<feature type="transmembrane region" description="Helical" evidence="1">
    <location>
        <begin position="139"/>
        <end position="161"/>
    </location>
</feature>
<comment type="function">
    <text evidence="1">Involved in the import of queuosine (Q) precursors, required for Q precursor salvage.</text>
</comment>
<dbReference type="PANTHER" id="PTHR34300:SF2">
    <property type="entry name" value="QUEUOSINE PRECURSOR TRANSPORTER-RELATED"/>
    <property type="match status" value="1"/>
</dbReference>
<proteinExistence type="inferred from homology"/>
<dbReference type="NCBIfam" id="TIGR00697">
    <property type="entry name" value="queuosine precursor transporter"/>
    <property type="match status" value="1"/>
</dbReference>
<dbReference type="GO" id="GO:0022857">
    <property type="term" value="F:transmembrane transporter activity"/>
    <property type="evidence" value="ECO:0007669"/>
    <property type="project" value="UniProtKB-UniRule"/>
</dbReference>
<keyword evidence="3" id="KW-1185">Reference proteome</keyword>
<dbReference type="PANTHER" id="PTHR34300">
    <property type="entry name" value="QUEUOSINE PRECURSOR TRANSPORTER-RELATED"/>
    <property type="match status" value="1"/>
</dbReference>
<dbReference type="InterPro" id="IPR003744">
    <property type="entry name" value="YhhQ"/>
</dbReference>
<keyword evidence="1" id="KW-0813">Transport</keyword>
<evidence type="ECO:0000313" key="3">
    <source>
        <dbReference type="Proteomes" id="UP000195981"/>
    </source>
</evidence>
<dbReference type="EMBL" id="FWFG01000099">
    <property type="protein sequence ID" value="SLM94514.1"/>
    <property type="molecule type" value="Genomic_DNA"/>
</dbReference>
<feature type="transmembrane region" description="Helical" evidence="1">
    <location>
        <begin position="216"/>
        <end position="237"/>
    </location>
</feature>
<organism evidence="2 3">
    <name type="scientific">Brachybacterium nesterenkovii</name>
    <dbReference type="NCBI Taxonomy" id="47847"/>
    <lineage>
        <taxon>Bacteria</taxon>
        <taxon>Bacillati</taxon>
        <taxon>Actinomycetota</taxon>
        <taxon>Actinomycetes</taxon>
        <taxon>Micrococcales</taxon>
        <taxon>Dermabacteraceae</taxon>
        <taxon>Brachybacterium</taxon>
    </lineage>
</organism>
<dbReference type="AlphaFoldDB" id="A0A1X6X5H2"/>
<name>A0A1X6X5H2_9MICO</name>
<feature type="transmembrane region" description="Helical" evidence="1">
    <location>
        <begin position="182"/>
        <end position="204"/>
    </location>
</feature>
<feature type="transmembrane region" description="Helical" evidence="1">
    <location>
        <begin position="70"/>
        <end position="89"/>
    </location>
</feature>
<gene>
    <name evidence="2" type="ORF">FM110_11445</name>
</gene>
<dbReference type="Pfam" id="PF02592">
    <property type="entry name" value="Vut_1"/>
    <property type="match status" value="1"/>
</dbReference>
<dbReference type="RefSeq" id="WP_234992355.1">
    <property type="nucleotide sequence ID" value="NZ_FWFG01000099.1"/>
</dbReference>
<keyword evidence="1" id="KW-0812">Transmembrane</keyword>
<sequence length="256" mass="27171">MTTQNTHPVIPSPGSGRPVGAVYADRGASHYDILLALMCVVVILSGIGGSKGVLLGTVPGIGIDLITDGGFFLFPLAYILGDVITELYGARAARRAILMSFAMNILAVIAYQVIIWLPGFTDEYGTAKQAALETALGPVWIIVLASVCGFLAGQSLNSLVMSRMKARAGERGLIARLLSSSGLGELVDTIIFCTIAAAAIGITTPRQWLEYTLLGFLYKVVVQYLAIPVTAAVIRWLKRTDPTYQARLRESGAPAA</sequence>
<feature type="transmembrane region" description="Helical" evidence="1">
    <location>
        <begin position="33"/>
        <end position="50"/>
    </location>
</feature>
<dbReference type="GO" id="GO:0005886">
    <property type="term" value="C:plasma membrane"/>
    <property type="evidence" value="ECO:0007669"/>
    <property type="project" value="UniProtKB-SubCell"/>
</dbReference>
<comment type="subcellular location">
    <subcellularLocation>
        <location evidence="1">Cell membrane</location>
        <topology evidence="1">Multi-pass membrane protein</topology>
    </subcellularLocation>
</comment>
<accession>A0A1X6X5H2</accession>
<protein>
    <recommendedName>
        <fullName evidence="1">Probable queuosine precursor transporter</fullName>
        <shortName evidence="1">Q precursor transporter</shortName>
    </recommendedName>
</protein>
<feature type="transmembrane region" description="Helical" evidence="1">
    <location>
        <begin position="96"/>
        <end position="119"/>
    </location>
</feature>
<reference evidence="2 3" key="1">
    <citation type="submission" date="2017-02" db="EMBL/GenBank/DDBJ databases">
        <authorList>
            <person name="Peterson S.W."/>
        </authorList>
    </citation>
    <scope>NUCLEOTIDE SEQUENCE [LARGE SCALE GENOMIC DNA]</scope>
    <source>
        <strain evidence="2 3">CIP104813</strain>
    </source>
</reference>
<keyword evidence="1" id="KW-1133">Transmembrane helix</keyword>
<comment type="similarity">
    <text evidence="1">Belongs to the vitamin uptake transporter (VUT/ECF) (TC 2.A.88) family. Q precursor transporter subfamily.</text>
</comment>
<keyword evidence="1" id="KW-1003">Cell membrane</keyword>
<evidence type="ECO:0000313" key="2">
    <source>
        <dbReference type="EMBL" id="SLM94514.1"/>
    </source>
</evidence>
<dbReference type="Proteomes" id="UP000195981">
    <property type="component" value="Unassembled WGS sequence"/>
</dbReference>
<dbReference type="HAMAP" id="MF_02088">
    <property type="entry name" value="Q_prec_transport"/>
    <property type="match status" value="1"/>
</dbReference>
<evidence type="ECO:0000256" key="1">
    <source>
        <dbReference type="HAMAP-Rule" id="MF_02088"/>
    </source>
</evidence>
<keyword evidence="1" id="KW-0472">Membrane</keyword>